<feature type="transmembrane region" description="Helical" evidence="6">
    <location>
        <begin position="227"/>
        <end position="252"/>
    </location>
</feature>
<accession>A0ABW5T2C2</accession>
<comment type="caution">
    <text evidence="7">The sequence shown here is derived from an EMBL/GenBank/DDBJ whole genome shotgun (WGS) entry which is preliminary data.</text>
</comment>
<feature type="transmembrane region" description="Helical" evidence="6">
    <location>
        <begin position="341"/>
        <end position="365"/>
    </location>
</feature>
<evidence type="ECO:0000256" key="6">
    <source>
        <dbReference type="SAM" id="Phobius"/>
    </source>
</evidence>
<evidence type="ECO:0000256" key="1">
    <source>
        <dbReference type="ARBA" id="ARBA00004141"/>
    </source>
</evidence>
<protein>
    <submittedName>
        <fullName evidence="7">Multi antimicrobial extrusion protein MatE</fullName>
    </submittedName>
</protein>
<keyword evidence="2" id="KW-0813">Transport</keyword>
<proteinExistence type="predicted"/>
<feature type="transmembrane region" description="Helical" evidence="6">
    <location>
        <begin position="82"/>
        <end position="106"/>
    </location>
</feature>
<evidence type="ECO:0000256" key="4">
    <source>
        <dbReference type="ARBA" id="ARBA00022989"/>
    </source>
</evidence>
<name>A0ABW5T2C2_9BACI</name>
<dbReference type="Proteomes" id="UP001597520">
    <property type="component" value="Unassembled WGS sequence"/>
</dbReference>
<feature type="transmembrane region" description="Helical" evidence="6">
    <location>
        <begin position="403"/>
        <end position="423"/>
    </location>
</feature>
<organism evidence="7 8">
    <name type="scientific">Salibacterium lacus</name>
    <dbReference type="NCBI Taxonomy" id="1898109"/>
    <lineage>
        <taxon>Bacteria</taxon>
        <taxon>Bacillati</taxon>
        <taxon>Bacillota</taxon>
        <taxon>Bacilli</taxon>
        <taxon>Bacillales</taxon>
        <taxon>Bacillaceae</taxon>
    </lineage>
</organism>
<dbReference type="InterPro" id="IPR009887">
    <property type="entry name" value="ANKH"/>
</dbReference>
<dbReference type="PANTHER" id="PTHR28384">
    <property type="entry name" value="PROGRESSIVE ANKYLOSIS PROTEIN HOMOLOG"/>
    <property type="match status" value="1"/>
</dbReference>
<dbReference type="RefSeq" id="WP_380713456.1">
    <property type="nucleotide sequence ID" value="NZ_JBHUML010000003.1"/>
</dbReference>
<feature type="transmembrane region" description="Helical" evidence="6">
    <location>
        <begin position="184"/>
        <end position="206"/>
    </location>
</feature>
<keyword evidence="5 6" id="KW-0472">Membrane</keyword>
<evidence type="ECO:0000313" key="7">
    <source>
        <dbReference type="EMBL" id="MFD2706150.1"/>
    </source>
</evidence>
<feature type="transmembrane region" description="Helical" evidence="6">
    <location>
        <begin position="126"/>
        <end position="147"/>
    </location>
</feature>
<reference evidence="8" key="1">
    <citation type="journal article" date="2019" name="Int. J. Syst. Evol. Microbiol.">
        <title>The Global Catalogue of Microorganisms (GCM) 10K type strain sequencing project: providing services to taxonomists for standard genome sequencing and annotation.</title>
        <authorList>
            <consortium name="The Broad Institute Genomics Platform"/>
            <consortium name="The Broad Institute Genome Sequencing Center for Infectious Disease"/>
            <person name="Wu L."/>
            <person name="Ma J."/>
        </authorList>
    </citation>
    <scope>NUCLEOTIDE SEQUENCE [LARGE SCALE GENOMIC DNA]</scope>
    <source>
        <strain evidence="8">KCTC 33792</strain>
    </source>
</reference>
<evidence type="ECO:0000313" key="8">
    <source>
        <dbReference type="Proteomes" id="UP001597520"/>
    </source>
</evidence>
<sequence length="437" mass="48923">MKKVCSSLTYKALAAFFIPLGLSSSLTSLTHIIINGTLSRADNAAFIVACYAVAFSMFGIVEKPMIVFRQTSSALVRDKKTFQPLFIVFIYVTAVMMAFSMIISFTPLGRWMFIHLFNADDDMVRTISLTFFVITFVIIFSGIRGIYQGVIIRHLETKWLTAGVIVRVGAMFLIAWWFVAAGNITSMAGAVIFLTGMFVECVISVWKGHAILKHTPESGEALYKKEIMPFYLPMVVYFLFQTMLQPLVYIFLAQTRDMELSIASFALAFTISQFMLSFFMYTHQIVLQFYQRDHSKVWTFMIFLSVIPALLLLVVTLTPAGGWFMNVLMGADPGLAGPTLIVLQFFIVKVLVFPWVDFFNGFIMLERRTQRMMVSQTVNIIIVCIVLAFLVNAFPAWNGISGAVAASIGEMAGLITVICLVYVRKSSGSKEKMSSGM</sequence>
<gene>
    <name evidence="7" type="ORF">ACFSUB_11805</name>
</gene>
<keyword evidence="3 6" id="KW-0812">Transmembrane</keyword>
<feature type="transmembrane region" description="Helical" evidence="6">
    <location>
        <begin position="377"/>
        <end position="397"/>
    </location>
</feature>
<feature type="transmembrane region" description="Helical" evidence="6">
    <location>
        <begin position="159"/>
        <end position="178"/>
    </location>
</feature>
<feature type="transmembrane region" description="Helical" evidence="6">
    <location>
        <begin position="12"/>
        <end position="38"/>
    </location>
</feature>
<dbReference type="PANTHER" id="PTHR28384:SF1">
    <property type="entry name" value="PROGRESSIVE ANKYLOSIS PROTEIN HOMOLOG"/>
    <property type="match status" value="1"/>
</dbReference>
<feature type="transmembrane region" description="Helical" evidence="6">
    <location>
        <begin position="44"/>
        <end position="61"/>
    </location>
</feature>
<comment type="subcellular location">
    <subcellularLocation>
        <location evidence="1">Membrane</location>
        <topology evidence="1">Multi-pass membrane protein</topology>
    </subcellularLocation>
</comment>
<keyword evidence="4 6" id="KW-1133">Transmembrane helix</keyword>
<evidence type="ECO:0000256" key="3">
    <source>
        <dbReference type="ARBA" id="ARBA00022692"/>
    </source>
</evidence>
<feature type="transmembrane region" description="Helical" evidence="6">
    <location>
        <begin position="258"/>
        <end position="279"/>
    </location>
</feature>
<keyword evidence="8" id="KW-1185">Reference proteome</keyword>
<feature type="transmembrane region" description="Helical" evidence="6">
    <location>
        <begin position="300"/>
        <end position="321"/>
    </location>
</feature>
<evidence type="ECO:0000256" key="5">
    <source>
        <dbReference type="ARBA" id="ARBA00023136"/>
    </source>
</evidence>
<evidence type="ECO:0000256" key="2">
    <source>
        <dbReference type="ARBA" id="ARBA00022448"/>
    </source>
</evidence>
<dbReference type="EMBL" id="JBHUML010000003">
    <property type="protein sequence ID" value="MFD2706150.1"/>
    <property type="molecule type" value="Genomic_DNA"/>
</dbReference>
<dbReference type="Pfam" id="PF07260">
    <property type="entry name" value="ANKH"/>
    <property type="match status" value="1"/>
</dbReference>